<dbReference type="InterPro" id="IPR013655">
    <property type="entry name" value="PAS_fold_3"/>
</dbReference>
<evidence type="ECO:0000256" key="3">
    <source>
        <dbReference type="ARBA" id="ARBA00022553"/>
    </source>
</evidence>
<dbReference type="CDD" id="cd00130">
    <property type="entry name" value="PAS"/>
    <property type="match status" value="1"/>
</dbReference>
<dbReference type="SUPFAM" id="SSF55785">
    <property type="entry name" value="PYP-like sensor domain (PAS domain)"/>
    <property type="match status" value="2"/>
</dbReference>
<feature type="domain" description="Histidine kinase" evidence="5">
    <location>
        <begin position="419"/>
        <end position="637"/>
    </location>
</feature>
<dbReference type="EMBL" id="JANUGW010000001">
    <property type="protein sequence ID" value="MCS0580213.1"/>
    <property type="molecule type" value="Genomic_DNA"/>
</dbReference>
<dbReference type="Pfam" id="PF02518">
    <property type="entry name" value="HATPase_c"/>
    <property type="match status" value="1"/>
</dbReference>
<name>A0ABT1ZJX8_9BURK</name>
<dbReference type="PRINTS" id="PR00344">
    <property type="entry name" value="BCTRLSENSOR"/>
</dbReference>
<evidence type="ECO:0000313" key="10">
    <source>
        <dbReference type="Proteomes" id="UP001204151"/>
    </source>
</evidence>
<dbReference type="InterPro" id="IPR000014">
    <property type="entry name" value="PAS"/>
</dbReference>
<dbReference type="InterPro" id="IPR000700">
    <property type="entry name" value="PAS-assoc_C"/>
</dbReference>
<evidence type="ECO:0000256" key="4">
    <source>
        <dbReference type="PROSITE-ProRule" id="PRU00169"/>
    </source>
</evidence>
<dbReference type="PROSITE" id="PS50110">
    <property type="entry name" value="RESPONSE_REGULATORY"/>
    <property type="match status" value="1"/>
</dbReference>
<dbReference type="InterPro" id="IPR001789">
    <property type="entry name" value="Sig_transdc_resp-reg_receiver"/>
</dbReference>
<dbReference type="SUPFAM" id="SSF47384">
    <property type="entry name" value="Homodimeric domain of signal transducing histidine kinase"/>
    <property type="match status" value="1"/>
</dbReference>
<evidence type="ECO:0000259" key="5">
    <source>
        <dbReference type="PROSITE" id="PS50109"/>
    </source>
</evidence>
<dbReference type="InterPro" id="IPR005467">
    <property type="entry name" value="His_kinase_dom"/>
</dbReference>
<dbReference type="PANTHER" id="PTHR43547:SF2">
    <property type="entry name" value="HYBRID SIGNAL TRANSDUCTION HISTIDINE KINASE C"/>
    <property type="match status" value="1"/>
</dbReference>
<evidence type="ECO:0000256" key="1">
    <source>
        <dbReference type="ARBA" id="ARBA00000085"/>
    </source>
</evidence>
<dbReference type="Gene3D" id="3.30.450.20">
    <property type="entry name" value="PAS domain"/>
    <property type="match status" value="2"/>
</dbReference>
<dbReference type="InterPro" id="IPR013656">
    <property type="entry name" value="PAS_4"/>
</dbReference>
<dbReference type="SUPFAM" id="SSF52172">
    <property type="entry name" value="CheY-like"/>
    <property type="match status" value="2"/>
</dbReference>
<keyword evidence="9" id="KW-0067">ATP-binding</keyword>
<evidence type="ECO:0000259" key="7">
    <source>
        <dbReference type="PROSITE" id="PS50112"/>
    </source>
</evidence>
<dbReference type="PROSITE" id="PS50112">
    <property type="entry name" value="PAS"/>
    <property type="match status" value="1"/>
</dbReference>
<gene>
    <name evidence="9" type="ORF">NX784_01265</name>
</gene>
<feature type="domain" description="PAS" evidence="7">
    <location>
        <begin position="146"/>
        <end position="219"/>
    </location>
</feature>
<keyword evidence="10" id="KW-1185">Reference proteome</keyword>
<dbReference type="InterPro" id="IPR004358">
    <property type="entry name" value="Sig_transdc_His_kin-like_C"/>
</dbReference>
<dbReference type="SMART" id="SM00448">
    <property type="entry name" value="REC"/>
    <property type="match status" value="1"/>
</dbReference>
<feature type="domain" description="PAC" evidence="8">
    <location>
        <begin position="222"/>
        <end position="274"/>
    </location>
</feature>
<dbReference type="NCBIfam" id="TIGR00229">
    <property type="entry name" value="sensory_box"/>
    <property type="match status" value="1"/>
</dbReference>
<feature type="modified residue" description="4-aspartylphosphate" evidence="4">
    <location>
        <position position="709"/>
    </location>
</feature>
<dbReference type="Gene3D" id="1.10.287.130">
    <property type="match status" value="1"/>
</dbReference>
<evidence type="ECO:0000256" key="2">
    <source>
        <dbReference type="ARBA" id="ARBA00012438"/>
    </source>
</evidence>
<keyword evidence="9" id="KW-0547">Nucleotide-binding</keyword>
<dbReference type="PROSITE" id="PS50109">
    <property type="entry name" value="HIS_KIN"/>
    <property type="match status" value="1"/>
</dbReference>
<dbReference type="Gene3D" id="3.40.50.2300">
    <property type="match status" value="1"/>
</dbReference>
<accession>A0ABT1ZJX8</accession>
<dbReference type="EC" id="2.7.13.3" evidence="2"/>
<dbReference type="Pfam" id="PF00072">
    <property type="entry name" value="Response_reg"/>
    <property type="match status" value="1"/>
</dbReference>
<dbReference type="SMART" id="SM00387">
    <property type="entry name" value="HATPase_c"/>
    <property type="match status" value="1"/>
</dbReference>
<evidence type="ECO:0000313" key="9">
    <source>
        <dbReference type="EMBL" id="MCS0580213.1"/>
    </source>
</evidence>
<dbReference type="Gene3D" id="3.30.565.10">
    <property type="entry name" value="Histidine kinase-like ATPase, C-terminal domain"/>
    <property type="match status" value="1"/>
</dbReference>
<dbReference type="SMART" id="SM00388">
    <property type="entry name" value="HisKA"/>
    <property type="match status" value="1"/>
</dbReference>
<sequence length="787" mass="84373">MSGASQGRVLFLCDRPVPDPAVGTVAAEQGYELVRARTLDEALCHARHPDDQPGFALVLAGYSGDTGLLLESVRRLRAALPEAPVIVHGIPAAPPFTLESLYDAGALAVLHDPVSLPILRAKVRFFLDAYATADKRRHAEAALQETRARLEAIITAAEVAVWTMDIATGRVIADARMVEMFGLAPEDGAGADVAAYFAVIHPDDVPPTQALLGRAMQTGEPYDATFRVRTADGGWRWVIARGRLDRTGGGPRGMMRGVVIDASLQKQAEERLQASEERYRTLFDAIGEAVCVIEMVYDDAGIPCDYRFLEVNPAFVTATGLAGAAGHTVRALAPSEAARWLDAFAKVAAGGAPVHFVDQIERLERWYDVYAARVGPVGSRKVVVLFTDITERRRTELELRRLADDLAEQDRRKTAFLATLAHELRNPLAPIRSGLQLMRRTRSDPTAIARVQDIMDRQLDHLVHLVDDLLDVARITRGQVELKPALVNLADVLNAAVETSMPLIEAARHRLDVRLPPQALTLHADATRITQVVSNLLNNAAKYTPRGGHIVLAAERDGDQALIAVSDNGIGIPPESLGEVFQMFTQVAHAVQHMPGGLGIGLSLVRSLVELHGGTITAASAGTGTGSVFTVRLPLARSAPATDTVPAPAPAEAPAVHALRLLVVDDNRDAADTLAALLSVMGHDVVVAHGGHQALRMLDGLQPDAVFLDIGMPGMSGYEVAEAVRREPRNDGVMLVALTGWGGAADRARTAEAGFDAHLTKPATVTAIESVLRDVEARRAPSPADRE</sequence>
<dbReference type="InterPro" id="IPR003594">
    <property type="entry name" value="HATPase_dom"/>
</dbReference>
<comment type="caution">
    <text evidence="9">The sequence shown here is derived from an EMBL/GenBank/DDBJ whole genome shotgun (WGS) entry which is preliminary data.</text>
</comment>
<dbReference type="Proteomes" id="UP001204151">
    <property type="component" value="Unassembled WGS sequence"/>
</dbReference>
<dbReference type="Pfam" id="PF08447">
    <property type="entry name" value="PAS_3"/>
    <property type="match status" value="1"/>
</dbReference>
<feature type="domain" description="Response regulatory" evidence="6">
    <location>
        <begin position="660"/>
        <end position="776"/>
    </location>
</feature>
<evidence type="ECO:0000259" key="6">
    <source>
        <dbReference type="PROSITE" id="PS50110"/>
    </source>
</evidence>
<dbReference type="InterPro" id="IPR036890">
    <property type="entry name" value="HATPase_C_sf"/>
</dbReference>
<dbReference type="InterPro" id="IPR035965">
    <property type="entry name" value="PAS-like_dom_sf"/>
</dbReference>
<dbReference type="CDD" id="cd17580">
    <property type="entry name" value="REC_2_DhkD-like"/>
    <property type="match status" value="1"/>
</dbReference>
<dbReference type="SMART" id="SM00091">
    <property type="entry name" value="PAS"/>
    <property type="match status" value="1"/>
</dbReference>
<evidence type="ECO:0000259" key="8">
    <source>
        <dbReference type="PROSITE" id="PS50113"/>
    </source>
</evidence>
<dbReference type="InterPro" id="IPR011006">
    <property type="entry name" value="CheY-like_superfamily"/>
</dbReference>
<dbReference type="InterPro" id="IPR036097">
    <property type="entry name" value="HisK_dim/P_sf"/>
</dbReference>
<protein>
    <recommendedName>
        <fullName evidence="2">histidine kinase</fullName>
        <ecNumber evidence="2">2.7.13.3</ecNumber>
    </recommendedName>
</protein>
<dbReference type="Pfam" id="PF08448">
    <property type="entry name" value="PAS_4"/>
    <property type="match status" value="1"/>
</dbReference>
<dbReference type="InterPro" id="IPR003661">
    <property type="entry name" value="HisK_dim/P_dom"/>
</dbReference>
<dbReference type="PANTHER" id="PTHR43547">
    <property type="entry name" value="TWO-COMPONENT HISTIDINE KINASE"/>
    <property type="match status" value="1"/>
</dbReference>
<dbReference type="CDD" id="cd00082">
    <property type="entry name" value="HisKA"/>
    <property type="match status" value="1"/>
</dbReference>
<dbReference type="RefSeq" id="WP_258814861.1">
    <property type="nucleotide sequence ID" value="NZ_JANUGW010000001.1"/>
</dbReference>
<organism evidence="9 10">
    <name type="scientific">Massilia pinisoli</name>
    <dbReference type="NCBI Taxonomy" id="1772194"/>
    <lineage>
        <taxon>Bacteria</taxon>
        <taxon>Pseudomonadati</taxon>
        <taxon>Pseudomonadota</taxon>
        <taxon>Betaproteobacteria</taxon>
        <taxon>Burkholderiales</taxon>
        <taxon>Oxalobacteraceae</taxon>
        <taxon>Telluria group</taxon>
        <taxon>Massilia</taxon>
    </lineage>
</organism>
<reference evidence="9 10" key="1">
    <citation type="submission" date="2022-08" db="EMBL/GenBank/DDBJ databases">
        <title>Reclassification of Massilia species as members of the genera Telluria, Duganella, Pseudoduganella, Mokoshia gen. nov. and Zemynaea gen. nov. using orthogonal and non-orthogonal genome-based approaches.</title>
        <authorList>
            <person name="Bowman J.P."/>
        </authorList>
    </citation>
    <scope>NUCLEOTIDE SEQUENCE [LARGE SCALE GENOMIC DNA]</scope>
    <source>
        <strain evidence="9 10">JCM 31316</strain>
    </source>
</reference>
<dbReference type="Pfam" id="PF00512">
    <property type="entry name" value="HisKA"/>
    <property type="match status" value="1"/>
</dbReference>
<proteinExistence type="predicted"/>
<dbReference type="GO" id="GO:0005524">
    <property type="term" value="F:ATP binding"/>
    <property type="evidence" value="ECO:0007669"/>
    <property type="project" value="UniProtKB-KW"/>
</dbReference>
<keyword evidence="3 4" id="KW-0597">Phosphoprotein</keyword>
<dbReference type="PROSITE" id="PS50113">
    <property type="entry name" value="PAC"/>
    <property type="match status" value="1"/>
</dbReference>
<comment type="catalytic activity">
    <reaction evidence="1">
        <text>ATP + protein L-histidine = ADP + protein N-phospho-L-histidine.</text>
        <dbReference type="EC" id="2.7.13.3"/>
    </reaction>
</comment>
<dbReference type="SUPFAM" id="SSF55874">
    <property type="entry name" value="ATPase domain of HSP90 chaperone/DNA topoisomerase II/histidine kinase"/>
    <property type="match status" value="1"/>
</dbReference>